<comment type="caution">
    <text evidence="1">The sequence shown here is derived from an EMBL/GenBank/DDBJ whole genome shotgun (WGS) entry which is preliminary data.</text>
</comment>
<gene>
    <name evidence="1" type="ORF">MF672_039835</name>
</gene>
<evidence type="ECO:0000313" key="1">
    <source>
        <dbReference type="EMBL" id="MCK2219905.1"/>
    </source>
</evidence>
<dbReference type="EMBL" id="JAKRKC020000002">
    <property type="protein sequence ID" value="MCK2219905.1"/>
    <property type="molecule type" value="Genomic_DNA"/>
</dbReference>
<evidence type="ECO:0008006" key="3">
    <source>
        <dbReference type="Google" id="ProtNLM"/>
    </source>
</evidence>
<proteinExistence type="predicted"/>
<evidence type="ECO:0000313" key="2">
    <source>
        <dbReference type="Proteomes" id="UP001317259"/>
    </source>
</evidence>
<keyword evidence="2" id="KW-1185">Reference proteome</keyword>
<dbReference type="Proteomes" id="UP001317259">
    <property type="component" value="Unassembled WGS sequence"/>
</dbReference>
<name>A0ABT0G5K7_9ACTN</name>
<sequence>MLQGGEFLGRLSNGEICWSILAASFSISASNAFATDHLSPALYLNAGTRPQRRTLPRESVT</sequence>
<accession>A0ABT0G5K7</accession>
<protein>
    <recommendedName>
        <fullName evidence="3">DUF397 domain-containing protein</fullName>
    </recommendedName>
</protein>
<dbReference type="RefSeq" id="WP_242377741.1">
    <property type="nucleotide sequence ID" value="NZ_JAKRKC020000002.1"/>
</dbReference>
<organism evidence="1 2">
    <name type="scientific">Actinomadura luzonensis</name>
    <dbReference type="NCBI Taxonomy" id="2805427"/>
    <lineage>
        <taxon>Bacteria</taxon>
        <taxon>Bacillati</taxon>
        <taxon>Actinomycetota</taxon>
        <taxon>Actinomycetes</taxon>
        <taxon>Streptosporangiales</taxon>
        <taxon>Thermomonosporaceae</taxon>
        <taxon>Actinomadura</taxon>
    </lineage>
</organism>
<reference evidence="1 2" key="1">
    <citation type="submission" date="2022-04" db="EMBL/GenBank/DDBJ databases">
        <title>Genome draft of Actinomadura sp. ATCC 31491.</title>
        <authorList>
            <person name="Shi X."/>
            <person name="Du Y."/>
        </authorList>
    </citation>
    <scope>NUCLEOTIDE SEQUENCE [LARGE SCALE GENOMIC DNA]</scope>
    <source>
        <strain evidence="1 2">ATCC 31491</strain>
    </source>
</reference>